<evidence type="ECO:0000313" key="2">
    <source>
        <dbReference type="EMBL" id="MCO4292544.1"/>
    </source>
</evidence>
<reference evidence="2" key="1">
    <citation type="submission" date="2022-06" db="EMBL/GenBank/DDBJ databases">
        <title>Solitalea sp. MAHUQ-68 isolated from rhizospheric soil.</title>
        <authorList>
            <person name="Huq M.A."/>
        </authorList>
    </citation>
    <scope>NUCLEOTIDE SEQUENCE</scope>
    <source>
        <strain evidence="2">MAHUQ-68</strain>
    </source>
</reference>
<keyword evidence="1" id="KW-0732">Signal</keyword>
<evidence type="ECO:0000256" key="1">
    <source>
        <dbReference type="SAM" id="SignalP"/>
    </source>
</evidence>
<protein>
    <submittedName>
        <fullName evidence="2">Uncharacterized protein</fullName>
    </submittedName>
</protein>
<dbReference type="AlphaFoldDB" id="A0A9X2F0P9"/>
<feature type="chain" id="PRO_5040908729" evidence="1">
    <location>
        <begin position="23"/>
        <end position="320"/>
    </location>
</feature>
<dbReference type="PROSITE" id="PS51257">
    <property type="entry name" value="PROKAR_LIPOPROTEIN"/>
    <property type="match status" value="1"/>
</dbReference>
<keyword evidence="3" id="KW-1185">Reference proteome</keyword>
<dbReference type="Proteomes" id="UP001155182">
    <property type="component" value="Unassembled WGS sequence"/>
</dbReference>
<gene>
    <name evidence="2" type="ORF">NF867_06705</name>
</gene>
<comment type="caution">
    <text evidence="2">The sequence shown here is derived from an EMBL/GenBank/DDBJ whole genome shotgun (WGS) entry which is preliminary data.</text>
</comment>
<sequence length="320" mass="35857">MKTLKHTLTAVALLISCYAAQAQNNTNEIVITGTRFTYPLFEKWISLYKKEHPDLHIRIASKGTKSADSANLFINAHRLTDNELPGLTTEAIARYALLPVANSQNKLLSIYGSRGIKSKELKKLFFEKYDPAEPDAEQKPNKQLKGYQPVFYTRAQKACAPITFAAYYGFEQENLVGNQLGGDDKHLIQAVLSDSAGVTYNVLSFIYDLNTRKVKEGLGIIPLDLNNNGKLDENEQIYGTIDQLITYLESTTNPGLPFEQVTLSYKKGQNNTKSIEEFISWIRSKGQLNNHEFGYALLSEKDLQTKLNPVSPAKTIAKQN</sequence>
<feature type="signal peptide" evidence="1">
    <location>
        <begin position="1"/>
        <end position="22"/>
    </location>
</feature>
<dbReference type="Gene3D" id="3.40.190.10">
    <property type="entry name" value="Periplasmic binding protein-like II"/>
    <property type="match status" value="1"/>
</dbReference>
<dbReference type="SUPFAM" id="SSF53850">
    <property type="entry name" value="Periplasmic binding protein-like II"/>
    <property type="match status" value="1"/>
</dbReference>
<evidence type="ECO:0000313" key="3">
    <source>
        <dbReference type="Proteomes" id="UP001155182"/>
    </source>
</evidence>
<name>A0A9X2F0P9_9SPHI</name>
<accession>A0A9X2F0P9</accession>
<dbReference type="EMBL" id="JAMWYS010000024">
    <property type="protein sequence ID" value="MCO4292544.1"/>
    <property type="molecule type" value="Genomic_DNA"/>
</dbReference>
<dbReference type="RefSeq" id="WP_252587029.1">
    <property type="nucleotide sequence ID" value="NZ_JAMWYS010000024.1"/>
</dbReference>
<organism evidence="2 3">
    <name type="scientific">Solitalea agri</name>
    <dbReference type="NCBI Taxonomy" id="2953739"/>
    <lineage>
        <taxon>Bacteria</taxon>
        <taxon>Pseudomonadati</taxon>
        <taxon>Bacteroidota</taxon>
        <taxon>Sphingobacteriia</taxon>
        <taxon>Sphingobacteriales</taxon>
        <taxon>Sphingobacteriaceae</taxon>
        <taxon>Solitalea</taxon>
    </lineage>
</organism>
<proteinExistence type="predicted"/>